<dbReference type="Pfam" id="PF13692">
    <property type="entry name" value="Glyco_trans_1_4"/>
    <property type="match status" value="1"/>
</dbReference>
<evidence type="ECO:0000313" key="2">
    <source>
        <dbReference type="Proteomes" id="UP000321798"/>
    </source>
</evidence>
<dbReference type="PANTHER" id="PTHR46656">
    <property type="entry name" value="PUTATIVE-RELATED"/>
    <property type="match status" value="1"/>
</dbReference>
<dbReference type="Proteomes" id="UP000321798">
    <property type="component" value="Unassembled WGS sequence"/>
</dbReference>
<proteinExistence type="predicted"/>
<dbReference type="CDD" id="cd03801">
    <property type="entry name" value="GT4_PimA-like"/>
    <property type="match status" value="1"/>
</dbReference>
<dbReference type="EMBL" id="BKAL01000001">
    <property type="protein sequence ID" value="GEP67325.1"/>
    <property type="molecule type" value="Genomic_DNA"/>
</dbReference>
<keyword evidence="2" id="KW-1185">Reference proteome</keyword>
<accession>A0A512P803</accession>
<name>A0A512P803_9CELL</name>
<dbReference type="RefSeq" id="WP_146951123.1">
    <property type="nucleotide sequence ID" value="NZ_BAABBJ010000005.1"/>
</dbReference>
<reference evidence="1 2" key="1">
    <citation type="submission" date="2019-07" db="EMBL/GenBank/DDBJ databases">
        <title>Whole genome shotgun sequence of Cellulomonas soli NBRC 109434.</title>
        <authorList>
            <person name="Hosoyama A."/>
            <person name="Uohara A."/>
            <person name="Ohji S."/>
            <person name="Ichikawa N."/>
        </authorList>
    </citation>
    <scope>NUCLEOTIDE SEQUENCE [LARGE SCALE GENOMIC DNA]</scope>
    <source>
        <strain evidence="1 2">NBRC 109434</strain>
    </source>
</reference>
<dbReference type="GO" id="GO:0016740">
    <property type="term" value="F:transferase activity"/>
    <property type="evidence" value="ECO:0007669"/>
    <property type="project" value="UniProtKB-KW"/>
</dbReference>
<gene>
    <name evidence="1" type="ORF">CSO01_00400</name>
</gene>
<comment type="caution">
    <text evidence="1">The sequence shown here is derived from an EMBL/GenBank/DDBJ whole genome shotgun (WGS) entry which is preliminary data.</text>
</comment>
<sequence>MHLVVVSARHTAAQARTTVDSALELDPGASVHVLDVDGTYTAAGPERVLTLPFGDLTLSEVHRLAARSEPDETLEALRPRAVRALAASLPPGTVLVSARPGVLLRAIPTPLLAAAGVHGIGLAARCRAPLPADGTHPDQVDLAERGSYSTAIVAVRGDATDALADWASAATTGVQARWADAAAARLPGAVATELVVLSAWSVGPQSRVTGPDPLLLDGEAVHVVDLSSISPSAPWLLDPSLPPAPRARLSDHAVLAALTGAVGARQARLEETGPEAAWSLRHTADGLLLDEALRRALDAQDAPDPFDPAQARALLDWLTSPSSADGLGRYLSSLRSVRPDLVAAFPAVPGADTPGYLAWVAAHAVADGQPEPLVRSALDAARPSLVAPPSGRPVPGVTVLGFLRGGLGIGESARLLTEGLEAAGVPYATVSVDRHMVSVLRTPGVTGAAVSTRRFDTSVLCVNADLTPAVAAECAAVLDRTYRIGMWYWEVEDFPVSQHGGFASVDEVWVATDFVRDAIAPRSPVPVVTVTPPLPQRRALPTRSRADLHLPDGPLLLFSFDHLSTLERKNPIGVLDAFSRAVPPGSGPTLVLKSINAEQRPADAERLRLAVADRPDVLLLEDFLSPDDRDSLVAACDVYVSLHRSEGLGLTMAEAMAWGKPVIATGYSGNLQFMSHENSYLVPWTPGTIPADAAPYPAGGRWAEPDLDAAAALIRRVLDDPAEAVARGHRAAADIARLHSPQAAGERVAARLDALRARRRVAATLPAVSSIARRARLRLGR</sequence>
<dbReference type="AlphaFoldDB" id="A0A512P803"/>
<evidence type="ECO:0000313" key="1">
    <source>
        <dbReference type="EMBL" id="GEP67325.1"/>
    </source>
</evidence>
<dbReference type="OrthoDB" id="9765330at2"/>
<dbReference type="Gene3D" id="3.40.50.2000">
    <property type="entry name" value="Glycogen Phosphorylase B"/>
    <property type="match status" value="1"/>
</dbReference>
<protein>
    <submittedName>
        <fullName evidence="1">Glycosyl transferase</fullName>
    </submittedName>
</protein>
<dbReference type="PANTHER" id="PTHR46656:SF3">
    <property type="entry name" value="PUTATIVE-RELATED"/>
    <property type="match status" value="1"/>
</dbReference>
<keyword evidence="1" id="KW-0808">Transferase</keyword>
<dbReference type="SUPFAM" id="SSF53756">
    <property type="entry name" value="UDP-Glycosyltransferase/glycogen phosphorylase"/>
    <property type="match status" value="1"/>
</dbReference>
<organism evidence="1 2">
    <name type="scientific">Cellulomonas soli</name>
    <dbReference type="NCBI Taxonomy" id="931535"/>
    <lineage>
        <taxon>Bacteria</taxon>
        <taxon>Bacillati</taxon>
        <taxon>Actinomycetota</taxon>
        <taxon>Actinomycetes</taxon>
        <taxon>Micrococcales</taxon>
        <taxon>Cellulomonadaceae</taxon>
        <taxon>Cellulomonas</taxon>
    </lineage>
</organism>